<keyword evidence="1" id="KW-0808">Transferase</keyword>
<dbReference type="InterPro" id="IPR023213">
    <property type="entry name" value="CAT-like_dom_sf"/>
</dbReference>
<gene>
    <name evidence="4" type="ORF">PSALAMII_LOCUS1623</name>
</gene>
<organism evidence="4 5">
    <name type="scientific">Penicillium salamii</name>
    <dbReference type="NCBI Taxonomy" id="1612424"/>
    <lineage>
        <taxon>Eukaryota</taxon>
        <taxon>Fungi</taxon>
        <taxon>Dikarya</taxon>
        <taxon>Ascomycota</taxon>
        <taxon>Pezizomycotina</taxon>
        <taxon>Eurotiomycetes</taxon>
        <taxon>Eurotiomycetidae</taxon>
        <taxon>Eurotiales</taxon>
        <taxon>Aspergillaceae</taxon>
        <taxon>Penicillium</taxon>
    </lineage>
</organism>
<dbReference type="Pfam" id="PF02458">
    <property type="entry name" value="Transferase"/>
    <property type="match status" value="1"/>
</dbReference>
<feature type="compositionally biased region" description="Polar residues" evidence="3">
    <location>
        <begin position="204"/>
        <end position="219"/>
    </location>
</feature>
<evidence type="ECO:0000313" key="4">
    <source>
        <dbReference type="EMBL" id="CAG8290293.1"/>
    </source>
</evidence>
<dbReference type="PANTHER" id="PTHR31642">
    <property type="entry name" value="TRICHOTHECENE 3-O-ACETYLTRANSFERASE"/>
    <property type="match status" value="1"/>
</dbReference>
<dbReference type="Gene3D" id="3.30.559.10">
    <property type="entry name" value="Chloramphenicol acetyltransferase-like domain"/>
    <property type="match status" value="2"/>
</dbReference>
<evidence type="ECO:0000256" key="1">
    <source>
        <dbReference type="ARBA" id="ARBA00022679"/>
    </source>
</evidence>
<evidence type="ECO:0000313" key="5">
    <source>
        <dbReference type="Proteomes" id="UP001152649"/>
    </source>
</evidence>
<keyword evidence="2" id="KW-0012">Acyltransferase</keyword>
<dbReference type="InterPro" id="IPR050317">
    <property type="entry name" value="Plant_Fungal_Acyltransferase"/>
</dbReference>
<dbReference type="OrthoDB" id="1862401at2759"/>
<reference evidence="4" key="1">
    <citation type="submission" date="2021-07" db="EMBL/GenBank/DDBJ databases">
        <authorList>
            <person name="Branca A.L. A."/>
        </authorList>
    </citation>
    <scope>NUCLEOTIDE SEQUENCE</scope>
</reference>
<accession>A0A9W4N553</accession>
<dbReference type="PANTHER" id="PTHR31642:SF270">
    <property type="entry name" value="O-ACYLTRANSFERASE AUSQ"/>
    <property type="match status" value="1"/>
</dbReference>
<dbReference type="AlphaFoldDB" id="A0A9W4N553"/>
<evidence type="ECO:0000256" key="2">
    <source>
        <dbReference type="ARBA" id="ARBA00023315"/>
    </source>
</evidence>
<comment type="caution">
    <text evidence="4">The sequence shown here is derived from an EMBL/GenBank/DDBJ whole genome shotgun (WGS) entry which is preliminary data.</text>
</comment>
<proteinExistence type="predicted"/>
<dbReference type="Proteomes" id="UP001152649">
    <property type="component" value="Unassembled WGS sequence"/>
</dbReference>
<dbReference type="SUPFAM" id="SSF52777">
    <property type="entry name" value="CoA-dependent acyltransferases"/>
    <property type="match status" value="1"/>
</dbReference>
<keyword evidence="5" id="KW-1185">Reference proteome</keyword>
<evidence type="ECO:0000256" key="3">
    <source>
        <dbReference type="SAM" id="MobiDB-lite"/>
    </source>
</evidence>
<sequence>MRPQYPHFEPYNLSPLDHHLPPMHLTFFLTFKPEHPAQALSTLESGLNKLLLSLPFLTGNVARVSKPRGVRQLHPAIPALLDEYPMLRVKHHDQTYIPSNRSSDCETTKISYDEAFIAIPLYHASNELSPAFRLQANVLEDGIILCATMHHTVMDGKGLANVLQALSLCCQNAYIEEPLVPLTTSAEQQFGRNQILEAGLAANPSPSIQTEDSSTSDKTSVPPIPEVPVTRRLVICDDKLAQLRDMCASLGDESIKLSRNDICAALMWLCVIRAREIASPGSADANRKSTIMTVSDTRGVMRPTLPDTYMGNAYTALCTDSPLHHEAYFNASPNSLANQTRGLVNGLRNTDIASVAQLATAIRQDRIALNDEYIRNDLANVLSKPDWQPTFLEQCDYGQSSLRKFGLYDMDFGSALGKISDFDIPDGRLSRIAWDLPARYANAPWELRIGLEPKVMEGLRMDPLFQWVEVK</sequence>
<dbReference type="EMBL" id="CAJVPG010000055">
    <property type="protein sequence ID" value="CAG8290293.1"/>
    <property type="molecule type" value="Genomic_DNA"/>
</dbReference>
<feature type="region of interest" description="Disordered" evidence="3">
    <location>
        <begin position="201"/>
        <end position="223"/>
    </location>
</feature>
<dbReference type="GO" id="GO:0016747">
    <property type="term" value="F:acyltransferase activity, transferring groups other than amino-acyl groups"/>
    <property type="evidence" value="ECO:0007669"/>
    <property type="project" value="TreeGrafter"/>
</dbReference>
<name>A0A9W4N553_9EURO</name>
<protein>
    <submittedName>
        <fullName evidence="4">Uncharacterized protein</fullName>
    </submittedName>
</protein>